<evidence type="ECO:0000313" key="2">
    <source>
        <dbReference type="Proteomes" id="UP000789508"/>
    </source>
</evidence>
<comment type="caution">
    <text evidence="1">The sequence shown here is derived from an EMBL/GenBank/DDBJ whole genome shotgun (WGS) entry which is preliminary data.</text>
</comment>
<name>A0A9N9I863_9GLOM</name>
<keyword evidence="2" id="KW-1185">Reference proteome</keyword>
<gene>
    <name evidence="1" type="ORF">ALEPTO_LOCUS12402</name>
</gene>
<feature type="non-terminal residue" evidence="1">
    <location>
        <position position="61"/>
    </location>
</feature>
<feature type="non-terminal residue" evidence="1">
    <location>
        <position position="1"/>
    </location>
</feature>
<dbReference type="EMBL" id="CAJVPS010027890">
    <property type="protein sequence ID" value="CAG8725046.1"/>
    <property type="molecule type" value="Genomic_DNA"/>
</dbReference>
<dbReference type="Proteomes" id="UP000789508">
    <property type="component" value="Unassembled WGS sequence"/>
</dbReference>
<proteinExistence type="predicted"/>
<organism evidence="1 2">
    <name type="scientific">Ambispora leptoticha</name>
    <dbReference type="NCBI Taxonomy" id="144679"/>
    <lineage>
        <taxon>Eukaryota</taxon>
        <taxon>Fungi</taxon>
        <taxon>Fungi incertae sedis</taxon>
        <taxon>Mucoromycota</taxon>
        <taxon>Glomeromycotina</taxon>
        <taxon>Glomeromycetes</taxon>
        <taxon>Archaeosporales</taxon>
        <taxon>Ambisporaceae</taxon>
        <taxon>Ambispora</taxon>
    </lineage>
</organism>
<protein>
    <submittedName>
        <fullName evidence="1">3882_t:CDS:1</fullName>
    </submittedName>
</protein>
<reference evidence="1" key="1">
    <citation type="submission" date="2021-06" db="EMBL/GenBank/DDBJ databases">
        <authorList>
            <person name="Kallberg Y."/>
            <person name="Tangrot J."/>
            <person name="Rosling A."/>
        </authorList>
    </citation>
    <scope>NUCLEOTIDE SEQUENCE</scope>
    <source>
        <strain evidence="1">FL130A</strain>
    </source>
</reference>
<evidence type="ECO:0000313" key="1">
    <source>
        <dbReference type="EMBL" id="CAG8725046.1"/>
    </source>
</evidence>
<dbReference type="AlphaFoldDB" id="A0A9N9I863"/>
<sequence length="61" mass="6744">ASKARSTISQQLSSQLYNSFILSCGNSTDIPSRQIFQTYLQTSIIFLALFDPNPSNIIDTS</sequence>
<accession>A0A9N9I863</accession>